<dbReference type="EMBL" id="CAJOBC010005663">
    <property type="protein sequence ID" value="CAF3871635.1"/>
    <property type="molecule type" value="Genomic_DNA"/>
</dbReference>
<organism evidence="6 9">
    <name type="scientific">Didymodactylos carnosus</name>
    <dbReference type="NCBI Taxonomy" id="1234261"/>
    <lineage>
        <taxon>Eukaryota</taxon>
        <taxon>Metazoa</taxon>
        <taxon>Spiralia</taxon>
        <taxon>Gnathifera</taxon>
        <taxon>Rotifera</taxon>
        <taxon>Eurotatoria</taxon>
        <taxon>Bdelloidea</taxon>
        <taxon>Philodinida</taxon>
        <taxon>Philodinidae</taxon>
        <taxon>Didymodactylos</taxon>
    </lineage>
</organism>
<dbReference type="SUPFAM" id="SSF47473">
    <property type="entry name" value="EF-hand"/>
    <property type="match status" value="1"/>
</dbReference>
<reference evidence="6" key="1">
    <citation type="submission" date="2021-02" db="EMBL/GenBank/DDBJ databases">
        <authorList>
            <person name="Nowell W R."/>
        </authorList>
    </citation>
    <scope>NUCLEOTIDE SEQUENCE</scope>
</reference>
<keyword evidence="2" id="KW-0677">Repeat</keyword>
<evidence type="ECO:0000313" key="7">
    <source>
        <dbReference type="EMBL" id="CAF3781987.1"/>
    </source>
</evidence>
<dbReference type="PANTHER" id="PTHR10891">
    <property type="entry name" value="EF-HAND CALCIUM-BINDING DOMAIN CONTAINING PROTEIN"/>
    <property type="match status" value="1"/>
</dbReference>
<dbReference type="PROSITE" id="PS50222">
    <property type="entry name" value="EF_HAND_2"/>
    <property type="match status" value="3"/>
</dbReference>
<evidence type="ECO:0000313" key="8">
    <source>
        <dbReference type="EMBL" id="CAF3871635.1"/>
    </source>
</evidence>
<name>A0A814PJU6_9BILA</name>
<dbReference type="Pfam" id="PF13499">
    <property type="entry name" value="EF-hand_7"/>
    <property type="match status" value="2"/>
</dbReference>
<keyword evidence="9" id="KW-1185">Reference proteome</keyword>
<dbReference type="EMBL" id="CAJNOK010006738">
    <property type="protein sequence ID" value="CAF1013027.1"/>
    <property type="molecule type" value="Genomic_DNA"/>
</dbReference>
<feature type="domain" description="EF-hand" evidence="4">
    <location>
        <begin position="5"/>
        <end position="39"/>
    </location>
</feature>
<evidence type="ECO:0000256" key="1">
    <source>
        <dbReference type="ARBA" id="ARBA00022723"/>
    </source>
</evidence>
<keyword evidence="3" id="KW-0106">Calcium</keyword>
<accession>A0A814PJU6</accession>
<proteinExistence type="predicted"/>
<dbReference type="InterPro" id="IPR039647">
    <property type="entry name" value="EF_hand_pair_protein_CML-like"/>
</dbReference>
<dbReference type="OrthoDB" id="26525at2759"/>
<sequence length="138" mass="16120">MSQRMNKAELKKLFKAFDNGNGHLSLAEIDRAVTYFYPQFGTNKQAIMRAYKEADTSGNGFVELNEFGKIIDLLLYYDDISKVFQQLDRNKDKRISFEEFKKGHEILDIEYDDNVQLKQEFNSIDTNHGGYILFDEVN</sequence>
<evidence type="ECO:0000313" key="9">
    <source>
        <dbReference type="Proteomes" id="UP000663829"/>
    </source>
</evidence>
<dbReference type="Proteomes" id="UP000663829">
    <property type="component" value="Unassembled WGS sequence"/>
</dbReference>
<dbReference type="InterPro" id="IPR018247">
    <property type="entry name" value="EF_Hand_1_Ca_BS"/>
</dbReference>
<dbReference type="EMBL" id="CAJNOQ010005663">
    <property type="protein sequence ID" value="CAF1107000.1"/>
    <property type="molecule type" value="Genomic_DNA"/>
</dbReference>
<dbReference type="Proteomes" id="UP000677228">
    <property type="component" value="Unassembled WGS sequence"/>
</dbReference>
<dbReference type="AlphaFoldDB" id="A0A814PJU6"/>
<dbReference type="Proteomes" id="UP000681722">
    <property type="component" value="Unassembled WGS sequence"/>
</dbReference>
<evidence type="ECO:0000256" key="3">
    <source>
        <dbReference type="ARBA" id="ARBA00022837"/>
    </source>
</evidence>
<dbReference type="InterPro" id="IPR002048">
    <property type="entry name" value="EF_hand_dom"/>
</dbReference>
<dbReference type="CDD" id="cd00051">
    <property type="entry name" value="EFh"/>
    <property type="match status" value="1"/>
</dbReference>
<evidence type="ECO:0000313" key="6">
    <source>
        <dbReference type="EMBL" id="CAF1107000.1"/>
    </source>
</evidence>
<keyword evidence="1" id="KW-0479">Metal-binding</keyword>
<dbReference type="EMBL" id="CAJOBA010006748">
    <property type="protein sequence ID" value="CAF3781987.1"/>
    <property type="molecule type" value="Genomic_DNA"/>
</dbReference>
<protein>
    <recommendedName>
        <fullName evidence="4">EF-hand domain-containing protein</fullName>
    </recommendedName>
</protein>
<dbReference type="InterPro" id="IPR011992">
    <property type="entry name" value="EF-hand-dom_pair"/>
</dbReference>
<comment type="caution">
    <text evidence="6">The sequence shown here is derived from an EMBL/GenBank/DDBJ whole genome shotgun (WGS) entry which is preliminary data.</text>
</comment>
<evidence type="ECO:0000313" key="5">
    <source>
        <dbReference type="EMBL" id="CAF1013027.1"/>
    </source>
</evidence>
<evidence type="ECO:0000256" key="2">
    <source>
        <dbReference type="ARBA" id="ARBA00022737"/>
    </source>
</evidence>
<dbReference type="Gene3D" id="1.10.238.10">
    <property type="entry name" value="EF-hand"/>
    <property type="match status" value="2"/>
</dbReference>
<dbReference type="Proteomes" id="UP000682733">
    <property type="component" value="Unassembled WGS sequence"/>
</dbReference>
<evidence type="ECO:0000259" key="4">
    <source>
        <dbReference type="PROSITE" id="PS50222"/>
    </source>
</evidence>
<dbReference type="PROSITE" id="PS00018">
    <property type="entry name" value="EF_HAND_1"/>
    <property type="match status" value="1"/>
</dbReference>
<dbReference type="GO" id="GO:0005509">
    <property type="term" value="F:calcium ion binding"/>
    <property type="evidence" value="ECO:0007669"/>
    <property type="project" value="InterPro"/>
</dbReference>
<gene>
    <name evidence="6" type="ORF">GPM918_LOCUS19040</name>
    <name evidence="5" type="ORF">OVA965_LOCUS15141</name>
    <name evidence="8" type="ORF">SRO942_LOCUS19037</name>
    <name evidence="7" type="ORF">TMI583_LOCUS15148</name>
</gene>
<feature type="domain" description="EF-hand" evidence="4">
    <location>
        <begin position="112"/>
        <end position="138"/>
    </location>
</feature>
<feature type="domain" description="EF-hand" evidence="4">
    <location>
        <begin position="75"/>
        <end position="110"/>
    </location>
</feature>
<dbReference type="SMART" id="SM00054">
    <property type="entry name" value="EFh"/>
    <property type="match status" value="3"/>
</dbReference>